<dbReference type="Proteomes" id="UP000078397">
    <property type="component" value="Unassembled WGS sequence"/>
</dbReference>
<feature type="transmembrane region" description="Helical" evidence="7">
    <location>
        <begin position="373"/>
        <end position="395"/>
    </location>
</feature>
<dbReference type="Pfam" id="PF00324">
    <property type="entry name" value="AA_permease"/>
    <property type="match status" value="1"/>
</dbReference>
<feature type="transmembrane region" description="Helical" evidence="7">
    <location>
        <begin position="237"/>
        <end position="260"/>
    </location>
</feature>
<organism evidence="9 10">
    <name type="scientific">Pochonia chlamydosporia 170</name>
    <dbReference type="NCBI Taxonomy" id="1380566"/>
    <lineage>
        <taxon>Eukaryota</taxon>
        <taxon>Fungi</taxon>
        <taxon>Dikarya</taxon>
        <taxon>Ascomycota</taxon>
        <taxon>Pezizomycotina</taxon>
        <taxon>Sordariomycetes</taxon>
        <taxon>Hypocreomycetidae</taxon>
        <taxon>Hypocreales</taxon>
        <taxon>Clavicipitaceae</taxon>
        <taxon>Pochonia</taxon>
    </lineage>
</organism>
<evidence type="ECO:0000256" key="4">
    <source>
        <dbReference type="ARBA" id="ARBA00022989"/>
    </source>
</evidence>
<dbReference type="GO" id="GO:0015171">
    <property type="term" value="F:amino acid transmembrane transporter activity"/>
    <property type="evidence" value="ECO:0007669"/>
    <property type="project" value="TreeGrafter"/>
</dbReference>
<feature type="transmembrane region" description="Helical" evidence="7">
    <location>
        <begin position="407"/>
        <end position="429"/>
    </location>
</feature>
<keyword evidence="10" id="KW-1185">Reference proteome</keyword>
<dbReference type="InterPro" id="IPR050524">
    <property type="entry name" value="APC_YAT"/>
</dbReference>
<dbReference type="PIRSF" id="PIRSF006060">
    <property type="entry name" value="AA_transporter"/>
    <property type="match status" value="1"/>
</dbReference>
<sequence length="556" mass="60891">MQLSPKASLDQREFSVTQEKTCVDESQPKSAETSRGQLKRSLNSRQIGMFSIAGAIGTGLLIATGSALAKGGPGSLLISMIVMGFICYNVLAAYGEMATAFPMDKGFSGYAARFVDPAYGCATGFNYFCKYSVLLANNLTASGLIMQYWLPNVNVGVWVVTFAVPIIFINFCPVKIFGEVEFAASIIKTLVIVGLMLLCLIIDLGGAPKGDRLGFRYWRDPGSFNAYLVEGSMGRFLGWWACMVNAGFAYMGTEMVGLAFGEAEKPWRVIPKAIRQTAWRIMILYVGTVLLLGMVVPYNSPGLMTATKSKTGAGASPFIVAIADAGIRTLPGIVNGCLLVFVLSAANSDIYISSRTLYGLARDGHLPQLLTRTYGSVPVFAVGISSLFFLLALMNTSEGSSKVFSNLVSLATVFGLFNWISILVTYLSLRRGMKAQSLPHTTLPFRERWMVIRASFSLFMTCLIVLFNGISSFIPSFDLKTFFFAYTGILVHLILIFGSKVLLRTSHVKPKSMDLDTGLITAEERQVWEAAERLEERKIDLSSFATRIRRFMNRTS</sequence>
<feature type="transmembrane region" description="Helical" evidence="7">
    <location>
        <begin position="186"/>
        <end position="207"/>
    </location>
</feature>
<dbReference type="GeneID" id="28852844"/>
<feature type="region of interest" description="Disordered" evidence="6">
    <location>
        <begin position="1"/>
        <end position="37"/>
    </location>
</feature>
<feature type="compositionally biased region" description="Polar residues" evidence="6">
    <location>
        <begin position="28"/>
        <end position="37"/>
    </location>
</feature>
<comment type="subcellular location">
    <subcellularLocation>
        <location evidence="1">Membrane</location>
        <topology evidence="1">Multi-pass membrane protein</topology>
    </subcellularLocation>
</comment>
<dbReference type="Gene3D" id="1.20.1740.10">
    <property type="entry name" value="Amino acid/polyamine transporter I"/>
    <property type="match status" value="1"/>
</dbReference>
<feature type="domain" description="Amino acid permease/ SLC12A" evidence="8">
    <location>
        <begin position="47"/>
        <end position="505"/>
    </location>
</feature>
<keyword evidence="4 7" id="KW-1133">Transmembrane helix</keyword>
<dbReference type="RefSeq" id="XP_018137450.1">
    <property type="nucleotide sequence ID" value="XM_018288850.1"/>
</dbReference>
<gene>
    <name evidence="9" type="ORF">VFPPC_10484</name>
</gene>
<feature type="transmembrane region" description="Helical" evidence="7">
    <location>
        <begin position="482"/>
        <end position="503"/>
    </location>
</feature>
<dbReference type="PANTHER" id="PTHR43341">
    <property type="entry name" value="AMINO ACID PERMEASE"/>
    <property type="match status" value="1"/>
</dbReference>
<evidence type="ECO:0000256" key="1">
    <source>
        <dbReference type="ARBA" id="ARBA00004141"/>
    </source>
</evidence>
<evidence type="ECO:0000256" key="2">
    <source>
        <dbReference type="ARBA" id="ARBA00022448"/>
    </source>
</evidence>
<evidence type="ECO:0000313" key="9">
    <source>
        <dbReference type="EMBL" id="OAQ59426.1"/>
    </source>
</evidence>
<dbReference type="EMBL" id="LSBJ02000011">
    <property type="protein sequence ID" value="OAQ59426.1"/>
    <property type="molecule type" value="Genomic_DNA"/>
</dbReference>
<keyword evidence="2" id="KW-0813">Transport</keyword>
<proteinExistence type="predicted"/>
<dbReference type="FunFam" id="1.20.1740.10:FF:000001">
    <property type="entry name" value="Amino acid permease"/>
    <property type="match status" value="1"/>
</dbReference>
<evidence type="ECO:0000256" key="5">
    <source>
        <dbReference type="ARBA" id="ARBA00023136"/>
    </source>
</evidence>
<feature type="transmembrane region" description="Helical" evidence="7">
    <location>
        <begin position="281"/>
        <end position="300"/>
    </location>
</feature>
<dbReference type="OrthoDB" id="3900342at2759"/>
<evidence type="ECO:0000256" key="6">
    <source>
        <dbReference type="SAM" id="MobiDB-lite"/>
    </source>
</evidence>
<evidence type="ECO:0000259" key="8">
    <source>
        <dbReference type="Pfam" id="PF00324"/>
    </source>
</evidence>
<evidence type="ECO:0000313" key="10">
    <source>
        <dbReference type="Proteomes" id="UP000078397"/>
    </source>
</evidence>
<feature type="transmembrane region" description="Helical" evidence="7">
    <location>
        <begin position="47"/>
        <end position="69"/>
    </location>
</feature>
<feature type="transmembrane region" description="Helical" evidence="7">
    <location>
        <begin position="131"/>
        <end position="149"/>
    </location>
</feature>
<comment type="caution">
    <text evidence="9">The sequence shown here is derived from an EMBL/GenBank/DDBJ whole genome shotgun (WGS) entry which is preliminary data.</text>
</comment>
<reference evidence="9 10" key="1">
    <citation type="journal article" date="2016" name="PLoS Pathog.">
        <title>Biosynthesis of antibiotic leucinostatins in bio-control fungus Purpureocillium lilacinum and their inhibition on phytophthora revealed by genome mining.</title>
        <authorList>
            <person name="Wang G."/>
            <person name="Liu Z."/>
            <person name="Lin R."/>
            <person name="Li E."/>
            <person name="Mao Z."/>
            <person name="Ling J."/>
            <person name="Yang Y."/>
            <person name="Yin W.B."/>
            <person name="Xie B."/>
        </authorList>
    </citation>
    <scope>NUCLEOTIDE SEQUENCE [LARGE SCALE GENOMIC DNA]</scope>
    <source>
        <strain evidence="9">170</strain>
    </source>
</reference>
<dbReference type="PANTHER" id="PTHR43341:SF9">
    <property type="entry name" value="DICARBOXYLIC AMINO ACID PERMEASE"/>
    <property type="match status" value="1"/>
</dbReference>
<accession>A0A179F1V5</accession>
<name>A0A179F1V5_METCM</name>
<keyword evidence="5 7" id="KW-0472">Membrane</keyword>
<keyword evidence="3 7" id="KW-0812">Transmembrane</keyword>
<dbReference type="AlphaFoldDB" id="A0A179F1V5"/>
<feature type="transmembrane region" description="Helical" evidence="7">
    <location>
        <begin position="450"/>
        <end position="470"/>
    </location>
</feature>
<dbReference type="KEGG" id="pchm:VFPPC_10484"/>
<evidence type="ECO:0000256" key="3">
    <source>
        <dbReference type="ARBA" id="ARBA00022692"/>
    </source>
</evidence>
<feature type="transmembrane region" description="Helical" evidence="7">
    <location>
        <begin position="75"/>
        <end position="95"/>
    </location>
</feature>
<feature type="transmembrane region" description="Helical" evidence="7">
    <location>
        <begin position="155"/>
        <end position="174"/>
    </location>
</feature>
<dbReference type="InterPro" id="IPR004841">
    <property type="entry name" value="AA-permease/SLC12A_dom"/>
</dbReference>
<dbReference type="GO" id="GO:0016020">
    <property type="term" value="C:membrane"/>
    <property type="evidence" value="ECO:0007669"/>
    <property type="project" value="UniProtKB-SubCell"/>
</dbReference>
<evidence type="ECO:0000256" key="7">
    <source>
        <dbReference type="SAM" id="Phobius"/>
    </source>
</evidence>
<feature type="transmembrane region" description="Helical" evidence="7">
    <location>
        <begin position="333"/>
        <end position="352"/>
    </location>
</feature>
<dbReference type="STRING" id="1380566.A0A179F1V5"/>
<protein>
    <submittedName>
        <fullName evidence="9">Dicarboxylic amino acid permease</fullName>
    </submittedName>
</protein>